<keyword evidence="1" id="KW-0812">Transmembrane</keyword>
<feature type="transmembrane region" description="Helical" evidence="1">
    <location>
        <begin position="44"/>
        <end position="67"/>
    </location>
</feature>
<organism evidence="2">
    <name type="scientific">Phakopsora pachyrhizi</name>
    <name type="common">Asian soybean rust disease fungus</name>
    <dbReference type="NCBI Taxonomy" id="170000"/>
    <lineage>
        <taxon>Eukaryota</taxon>
        <taxon>Fungi</taxon>
        <taxon>Dikarya</taxon>
        <taxon>Basidiomycota</taxon>
        <taxon>Pucciniomycotina</taxon>
        <taxon>Pucciniomycetes</taxon>
        <taxon>Pucciniales</taxon>
        <taxon>Phakopsoraceae</taxon>
        <taxon>Phakopsora</taxon>
    </lineage>
</organism>
<evidence type="ECO:0000313" key="2">
    <source>
        <dbReference type="EMBL" id="ALL41380.1"/>
    </source>
</evidence>
<feature type="transmembrane region" description="Helical" evidence="1">
    <location>
        <begin position="16"/>
        <end position="32"/>
    </location>
</feature>
<dbReference type="EMBL" id="KT247291">
    <property type="protein sequence ID" value="ALL41380.1"/>
    <property type="molecule type" value="mRNA"/>
</dbReference>
<name>A0A0S1MKV0_PHAPC</name>
<reference evidence="2" key="1">
    <citation type="submission" date="2015-07" db="EMBL/GenBank/DDBJ databases">
        <title>Elucidating the P. pachyrhizi secretome and potential effectors.</title>
        <authorList>
            <person name="de Carvalho M.C.C.G."/>
            <person name="Nascimento L.C."/>
            <person name="Darben L.M."/>
            <person name="Polizel-Podanosqui A.M."/>
            <person name="Lopes-Caitar V.S."/>
            <person name="Rocha C.S."/>
            <person name="Qi M."/>
            <person name="Carazolle M."/>
            <person name="Kuwahara M.K."/>
            <person name="Pereira G.A.G."/>
            <person name="Abdelnoor R.V."/>
            <person name="Whitham S.A."/>
            <person name="Marcelino-Guimaraes F.C."/>
        </authorList>
    </citation>
    <scope>NUCLEOTIDE SEQUENCE</scope>
</reference>
<accession>A0A0S1MKV0</accession>
<protein>
    <submittedName>
        <fullName evidence="2">Uncharacterized protein</fullName>
    </submittedName>
</protein>
<proteinExistence type="evidence at transcript level"/>
<dbReference type="AlphaFoldDB" id="A0A0S1MKV0"/>
<keyword evidence="1" id="KW-0472">Membrane</keyword>
<keyword evidence="1" id="KW-1133">Transmembrane helix</keyword>
<sequence length="182" mass="20302">MGSRSGVGVEVEREKNFGIMTFLVYINIYKLNNGATASFFRGRLILLTPTVSIRGGLVVLLILVPAGGCTTGLICLRAAALSDNHCGSSGCLKDSVHTFVLQCRAFHVSLRIDRLCNMLSLMLLHKQFRTSPLVRISEILLASHEDDRDVWPTDRSNLLYPLHRHILQRVGCINRKGYQDHV</sequence>
<evidence type="ECO:0000256" key="1">
    <source>
        <dbReference type="SAM" id="Phobius"/>
    </source>
</evidence>